<organism evidence="2 3">
    <name type="scientific">Actinoplanes sandaracinus</name>
    <dbReference type="NCBI Taxonomy" id="3045177"/>
    <lineage>
        <taxon>Bacteria</taxon>
        <taxon>Bacillati</taxon>
        <taxon>Actinomycetota</taxon>
        <taxon>Actinomycetes</taxon>
        <taxon>Micromonosporales</taxon>
        <taxon>Micromonosporaceae</taxon>
        <taxon>Actinoplanes</taxon>
    </lineage>
</organism>
<dbReference type="RefSeq" id="WP_282758790.1">
    <property type="nucleotide sequence ID" value="NZ_JASCTH010000005.1"/>
</dbReference>
<dbReference type="Proteomes" id="UP001241758">
    <property type="component" value="Unassembled WGS sequence"/>
</dbReference>
<accession>A0ABT6WGP5</accession>
<dbReference type="EMBL" id="JASCTH010000005">
    <property type="protein sequence ID" value="MDI6098891.1"/>
    <property type="molecule type" value="Genomic_DNA"/>
</dbReference>
<proteinExistence type="predicted"/>
<evidence type="ECO:0008006" key="4">
    <source>
        <dbReference type="Google" id="ProtNLM"/>
    </source>
</evidence>
<comment type="caution">
    <text evidence="2">The sequence shown here is derived from an EMBL/GenBank/DDBJ whole genome shotgun (WGS) entry which is preliminary data.</text>
</comment>
<reference evidence="2 3" key="1">
    <citation type="submission" date="2023-05" db="EMBL/GenBank/DDBJ databases">
        <title>Actinoplanes sp. NEAU-A12 genome sequencing.</title>
        <authorList>
            <person name="Wang Z.-S."/>
        </authorList>
    </citation>
    <scope>NUCLEOTIDE SEQUENCE [LARGE SCALE GENOMIC DNA]</scope>
    <source>
        <strain evidence="2 3">NEAU-A12</strain>
    </source>
</reference>
<feature type="chain" id="PRO_5046589496" description="DUF4352 domain-containing protein" evidence="1">
    <location>
        <begin position="28"/>
        <end position="227"/>
    </location>
</feature>
<evidence type="ECO:0000256" key="1">
    <source>
        <dbReference type="SAM" id="SignalP"/>
    </source>
</evidence>
<feature type="signal peptide" evidence="1">
    <location>
        <begin position="1"/>
        <end position="27"/>
    </location>
</feature>
<dbReference type="PROSITE" id="PS51257">
    <property type="entry name" value="PROKAR_LIPOPROTEIN"/>
    <property type="match status" value="1"/>
</dbReference>
<sequence>MKERHSVSGVVALATVLLAGCSSHDSAKIEAPPPSPSLNCADVNLPQSEWMKHCASGNATPGSDLVVVKVGQPLRYQYDYTDGTSSFQLEVNVSKIECGIESIPRAADNPAWDGSDDIPRMIDATPAPGKEFCRAVATMKNIGRTPGRTVQFGNLVIDKGEFKESDGDADITDNVNGDLANAGKELNPGDSAEWVQIWSAPVGARPLAVLFPMTTLMSGPLYRIEQA</sequence>
<protein>
    <recommendedName>
        <fullName evidence="4">DUF4352 domain-containing protein</fullName>
    </recommendedName>
</protein>
<keyword evidence="3" id="KW-1185">Reference proteome</keyword>
<gene>
    <name evidence="2" type="ORF">QLQ12_09790</name>
</gene>
<evidence type="ECO:0000313" key="3">
    <source>
        <dbReference type="Proteomes" id="UP001241758"/>
    </source>
</evidence>
<name>A0ABT6WGP5_9ACTN</name>
<keyword evidence="1" id="KW-0732">Signal</keyword>
<evidence type="ECO:0000313" key="2">
    <source>
        <dbReference type="EMBL" id="MDI6098891.1"/>
    </source>
</evidence>